<gene>
    <name evidence="1" type="ORF">MOX91_00675</name>
</gene>
<dbReference type="Proteomes" id="UP001275932">
    <property type="component" value="Unassembled WGS sequence"/>
</dbReference>
<organism evidence="1 2">
    <name type="scientific">Intestinicryptomonas porci</name>
    <dbReference type="NCBI Taxonomy" id="2926320"/>
    <lineage>
        <taxon>Bacteria</taxon>
        <taxon>Pseudomonadati</taxon>
        <taxon>Verrucomicrobiota</taxon>
        <taxon>Opitutia</taxon>
        <taxon>Opitutales</taxon>
        <taxon>Intestinicryptomonaceae</taxon>
        <taxon>Intestinicryptomonas</taxon>
    </lineage>
</organism>
<evidence type="ECO:0000313" key="2">
    <source>
        <dbReference type="Proteomes" id="UP001275932"/>
    </source>
</evidence>
<evidence type="ECO:0000313" key="1">
    <source>
        <dbReference type="EMBL" id="MDX8414700.1"/>
    </source>
</evidence>
<protein>
    <submittedName>
        <fullName evidence="1">Uncharacterized protein</fullName>
    </submittedName>
</protein>
<sequence length="220" mass="25747">MPKPFTILGCGNGFNFCLPRLSNDETEGFQTLKNINLKKAMDFYWNMRKVKFSGHAKVDFHSDHFYNRSFEFSTEFDETVFDETGRETQVAAFADGNFLTEPMDRQFDLFYSTDERNQVLLMLKGPFLNDIDFDISRADISSGIYAFKIFFEADYALSEMSISTREPDLPRMLLRETKTAKFDTFPFPIYVSTIYNEYVIPDYEFEISDFEPQTYTAADY</sequence>
<proteinExistence type="predicted"/>
<comment type="caution">
    <text evidence="1">The sequence shown here is derived from an EMBL/GenBank/DDBJ whole genome shotgun (WGS) entry which is preliminary data.</text>
</comment>
<dbReference type="EMBL" id="JALBUT010000001">
    <property type="protein sequence ID" value="MDX8414700.1"/>
    <property type="molecule type" value="Genomic_DNA"/>
</dbReference>
<dbReference type="RefSeq" id="WP_370396150.1">
    <property type="nucleotide sequence ID" value="NZ_JALBUT010000001.1"/>
</dbReference>
<accession>A0ABU4WGI4</accession>
<reference evidence="1 2" key="1">
    <citation type="submission" date="2022-03" db="EMBL/GenBank/DDBJ databases">
        <title>Novel taxa within the pig intestine.</title>
        <authorList>
            <person name="Wylensek D."/>
            <person name="Bishof K."/>
            <person name="Afrizal A."/>
            <person name="Clavel T."/>
        </authorList>
    </citation>
    <scope>NUCLEOTIDE SEQUENCE [LARGE SCALE GENOMIC DNA]</scope>
    <source>
        <strain evidence="1 2">CLA-KB-P66</strain>
    </source>
</reference>
<name>A0ABU4WGI4_9BACT</name>
<keyword evidence="2" id="KW-1185">Reference proteome</keyword>